<dbReference type="AlphaFoldDB" id="A0A7R8WJT9"/>
<organism evidence="1">
    <name type="scientific">Cyprideis torosa</name>
    <dbReference type="NCBI Taxonomy" id="163714"/>
    <lineage>
        <taxon>Eukaryota</taxon>
        <taxon>Metazoa</taxon>
        <taxon>Ecdysozoa</taxon>
        <taxon>Arthropoda</taxon>
        <taxon>Crustacea</taxon>
        <taxon>Oligostraca</taxon>
        <taxon>Ostracoda</taxon>
        <taxon>Podocopa</taxon>
        <taxon>Podocopida</taxon>
        <taxon>Cytherocopina</taxon>
        <taxon>Cytheroidea</taxon>
        <taxon>Cytherideidae</taxon>
        <taxon>Cyprideis</taxon>
    </lineage>
</organism>
<gene>
    <name evidence="1" type="ORF">CTOB1V02_LOCUS9686</name>
</gene>
<reference evidence="1" key="1">
    <citation type="submission" date="2020-11" db="EMBL/GenBank/DDBJ databases">
        <authorList>
            <person name="Tran Van P."/>
        </authorList>
    </citation>
    <scope>NUCLEOTIDE SEQUENCE</scope>
</reference>
<accession>A0A7R8WJT9</accession>
<name>A0A7R8WJT9_9CRUS</name>
<evidence type="ECO:0000313" key="1">
    <source>
        <dbReference type="EMBL" id="CAD7231843.1"/>
    </source>
</evidence>
<sequence length="191" mass="21013">SGGLIDLVGSREPRSRVATTPLTVAVLPNPSEWWAHKPDLRPIKDDEGIYTCVVNDKQSYENRKASRVRLSIISDDPDSELRVYRVDLEASLTRGLIAAGVTAFLVAAICLIYRCRWRPGKNRNVSSYDIAPSQAHLSIIPSEGSLEGFDNIGIRGYDNNGIDISGDHIAQAKTSHIPRYSLEDGPQVSKL</sequence>
<protein>
    <submittedName>
        <fullName evidence="1">Uncharacterized protein</fullName>
    </submittedName>
</protein>
<feature type="non-terminal residue" evidence="1">
    <location>
        <position position="1"/>
    </location>
</feature>
<dbReference type="EMBL" id="OB663935">
    <property type="protein sequence ID" value="CAD7231843.1"/>
    <property type="molecule type" value="Genomic_DNA"/>
</dbReference>
<proteinExistence type="predicted"/>